<accession>A0A2N5SH00</accession>
<feature type="region of interest" description="Disordered" evidence="1">
    <location>
        <begin position="190"/>
        <end position="218"/>
    </location>
</feature>
<evidence type="ECO:0000256" key="1">
    <source>
        <dbReference type="SAM" id="MobiDB-lite"/>
    </source>
</evidence>
<dbReference type="EMBL" id="PGCI01000882">
    <property type="protein sequence ID" value="PLW12521.1"/>
    <property type="molecule type" value="Genomic_DNA"/>
</dbReference>
<protein>
    <submittedName>
        <fullName evidence="2">Uncharacterized protein</fullName>
    </submittedName>
</protein>
<dbReference type="Proteomes" id="UP000235392">
    <property type="component" value="Unassembled WGS sequence"/>
</dbReference>
<gene>
    <name evidence="2" type="ORF">PCASD_21559</name>
</gene>
<dbReference type="AlphaFoldDB" id="A0A2N5SH00"/>
<feature type="non-terminal residue" evidence="2">
    <location>
        <position position="1"/>
    </location>
</feature>
<proteinExistence type="predicted"/>
<reference evidence="2 3" key="1">
    <citation type="submission" date="2017-11" db="EMBL/GenBank/DDBJ databases">
        <title>De novo assembly and phasing of dikaryotic genomes from two isolates of Puccinia coronata f. sp. avenae, the causal agent of oat crown rust.</title>
        <authorList>
            <person name="Miller M.E."/>
            <person name="Zhang Y."/>
            <person name="Omidvar V."/>
            <person name="Sperschneider J."/>
            <person name="Schwessinger B."/>
            <person name="Raley C."/>
            <person name="Palmer J.M."/>
            <person name="Garnica D."/>
            <person name="Upadhyaya N."/>
            <person name="Rathjen J."/>
            <person name="Taylor J.M."/>
            <person name="Park R.F."/>
            <person name="Dodds P.N."/>
            <person name="Hirsch C.D."/>
            <person name="Kianian S.F."/>
            <person name="Figueroa M."/>
        </authorList>
    </citation>
    <scope>NUCLEOTIDE SEQUENCE [LARGE SCALE GENOMIC DNA]</scope>
    <source>
        <strain evidence="2">12SD80</strain>
    </source>
</reference>
<comment type="caution">
    <text evidence="2">The sequence shown here is derived from an EMBL/GenBank/DDBJ whole genome shotgun (WGS) entry which is preliminary data.</text>
</comment>
<evidence type="ECO:0000313" key="2">
    <source>
        <dbReference type="EMBL" id="PLW12521.1"/>
    </source>
</evidence>
<sequence length="218" mass="24049">GTHGTLMRVPRYPYKGTQGTLMRVPRYPYKGTKWYPYKGTRYPYKGTTRYPYKGTEWYPYKGTLGYRGSRKPLETRGLREPTGVQSLHACPKGVQALHALQTGVQALQACLARLHAVCTPIACARPKGVPLSSPKEPASPSKQFPRALQLTKPPIAKLHSPLDSPASRLVLPARINKTFCRLTASDKPKGFPISKAKNQSKRMQSSISSLGGTANCPR</sequence>
<evidence type="ECO:0000313" key="3">
    <source>
        <dbReference type="Proteomes" id="UP000235392"/>
    </source>
</evidence>
<feature type="compositionally biased region" description="Polar residues" evidence="1">
    <location>
        <begin position="201"/>
        <end position="212"/>
    </location>
</feature>
<organism evidence="2 3">
    <name type="scientific">Puccinia coronata f. sp. avenae</name>
    <dbReference type="NCBI Taxonomy" id="200324"/>
    <lineage>
        <taxon>Eukaryota</taxon>
        <taxon>Fungi</taxon>
        <taxon>Dikarya</taxon>
        <taxon>Basidiomycota</taxon>
        <taxon>Pucciniomycotina</taxon>
        <taxon>Pucciniomycetes</taxon>
        <taxon>Pucciniales</taxon>
        <taxon>Pucciniaceae</taxon>
        <taxon>Puccinia</taxon>
    </lineage>
</organism>
<name>A0A2N5SH00_9BASI</name>